<accession>A0ABT9G1C3</accession>
<proteinExistence type="predicted"/>
<keyword evidence="3" id="KW-1185">Reference proteome</keyword>
<dbReference type="RefSeq" id="WP_305748848.1">
    <property type="nucleotide sequence ID" value="NZ_JAUZEE010000003.1"/>
</dbReference>
<dbReference type="InterPro" id="IPR023994">
    <property type="entry name" value="NiFe-hyd_HybE"/>
</dbReference>
<reference evidence="2 3" key="1">
    <citation type="submission" date="2023-08" db="EMBL/GenBank/DDBJ databases">
        <authorList>
            <person name="Roldan D.M."/>
            <person name="Menes R.J."/>
        </authorList>
    </citation>
    <scope>NUCLEOTIDE SEQUENCE [LARGE SCALE GENOMIC DNA]</scope>
    <source>
        <strain evidence="2 3">CCM 2812</strain>
    </source>
</reference>
<evidence type="ECO:0000313" key="2">
    <source>
        <dbReference type="EMBL" id="MDP4300286.1"/>
    </source>
</evidence>
<protein>
    <submittedName>
        <fullName evidence="2">[NiFe]-hydrogenase assembly chaperone HybE</fullName>
    </submittedName>
</protein>
<sequence length="170" mass="18266">MKPDRHTERVELLQARFRAIAAGPMRDLPISHPGLPVEAIGFAPDDLDPAWAMGVLLTPWCLNLVRLPLDPAAATLPVGHPASRRVSHDEAEGELAFIGAHDDNLGGYETCSLFSPMQAFADADTARATAREVLAQLRRPVSTTRPVKSSPDEGPAAPGRRGFLFGLRGT</sequence>
<name>A0ABT9G1C3_LEPDI</name>
<comment type="caution">
    <text evidence="2">The sequence shown here is derived from an EMBL/GenBank/DDBJ whole genome shotgun (WGS) entry which is preliminary data.</text>
</comment>
<dbReference type="InterPro" id="IPR038530">
    <property type="entry name" value="NiFe-hyd_HybE_sf"/>
</dbReference>
<organism evidence="2 3">
    <name type="scientific">Leptothrix discophora</name>
    <dbReference type="NCBI Taxonomy" id="89"/>
    <lineage>
        <taxon>Bacteria</taxon>
        <taxon>Pseudomonadati</taxon>
        <taxon>Pseudomonadota</taxon>
        <taxon>Betaproteobacteria</taxon>
        <taxon>Burkholderiales</taxon>
        <taxon>Sphaerotilaceae</taxon>
        <taxon>Leptothrix</taxon>
    </lineage>
</organism>
<dbReference type="Pfam" id="PF11939">
    <property type="entry name" value="NiFe-hyd_HybE"/>
    <property type="match status" value="1"/>
</dbReference>
<feature type="compositionally biased region" description="Low complexity" evidence="1">
    <location>
        <begin position="159"/>
        <end position="170"/>
    </location>
</feature>
<evidence type="ECO:0000256" key="1">
    <source>
        <dbReference type="SAM" id="MobiDB-lite"/>
    </source>
</evidence>
<dbReference type="Proteomes" id="UP001235760">
    <property type="component" value="Unassembled WGS sequence"/>
</dbReference>
<dbReference type="NCBIfam" id="TIGR03993">
    <property type="entry name" value="hydrog_HybE"/>
    <property type="match status" value="1"/>
</dbReference>
<dbReference type="Gene3D" id="3.30.1460.40">
    <property type="entry name" value="[NiFe]-hydrogenase assembly chaperone, HybE"/>
    <property type="match status" value="1"/>
</dbReference>
<gene>
    <name evidence="2" type="primary">hybE</name>
    <name evidence="2" type="ORF">Q8X39_06525</name>
</gene>
<feature type="region of interest" description="Disordered" evidence="1">
    <location>
        <begin position="139"/>
        <end position="170"/>
    </location>
</feature>
<evidence type="ECO:0000313" key="3">
    <source>
        <dbReference type="Proteomes" id="UP001235760"/>
    </source>
</evidence>
<dbReference type="EMBL" id="JAUZEE010000003">
    <property type="protein sequence ID" value="MDP4300286.1"/>
    <property type="molecule type" value="Genomic_DNA"/>
</dbReference>